<organism evidence="1 2">
    <name type="scientific">Alteromonas mediterranea (strain DSM 17117 / CIP 110805 / LMG 28347 / Deep ecotype)</name>
    <dbReference type="NCBI Taxonomy" id="1774373"/>
    <lineage>
        <taxon>Bacteria</taxon>
        <taxon>Pseudomonadati</taxon>
        <taxon>Pseudomonadota</taxon>
        <taxon>Gammaproteobacteria</taxon>
        <taxon>Alteromonadales</taxon>
        <taxon>Alteromonadaceae</taxon>
        <taxon>Alteromonas/Salinimonas group</taxon>
        <taxon>Alteromonas</taxon>
    </lineage>
</organism>
<reference evidence="1 2" key="2">
    <citation type="journal article" date="2015" name="Antonie Van Leeuwenhoek">
        <title>Ecophysiological diversity of a novel member of the genus Alteromonas, and description of Alteromonas mediterranea sp. nov.</title>
        <authorList>
            <person name="Ivanova E.P."/>
            <person name="Lopez-Perez M."/>
            <person name="Zabalos M."/>
            <person name="Nguyen S.H."/>
            <person name="Webb H.K."/>
            <person name="Ryan J."/>
            <person name="Lagutin K."/>
            <person name="Vyssotski M."/>
            <person name="Crawford R.J."/>
            <person name="Rodriguez-Valera F."/>
        </authorList>
    </citation>
    <scope>NUCLEOTIDE SEQUENCE [LARGE SCALE GENOMIC DNA]</scope>
    <source>
        <strain evidence="2">DSM 17117 / CIP 110805 / LMG 28347 / Deep ecotype</strain>
    </source>
</reference>
<keyword evidence="2" id="KW-1185">Reference proteome</keyword>
<sequence>MMFAYELQDKVKAHNKQVKVFVCYPGASNTTLKRESASFLTRISWTFMVKIGLAQSAEQGAYPEVICATGENLKQLAYYGPTGLMNFGGPVGECRLEDFAVDKKVLTKLWAVSEEAKEFSWQL</sequence>
<name>T2DM95_ALTMD</name>
<dbReference type="EMBL" id="CP001103">
    <property type="protein sequence ID" value="AGV54014.1"/>
    <property type="molecule type" value="Genomic_DNA"/>
</dbReference>
<dbReference type="KEGG" id="amc:MADE_000001021375"/>
<protein>
    <recommendedName>
        <fullName evidence="3">Short-chain dehydrogenase</fullName>
    </recommendedName>
</protein>
<dbReference type="RefSeq" id="WP_023559605.1">
    <property type="nucleotide sequence ID" value="NC_011138.3"/>
</dbReference>
<proteinExistence type="predicted"/>
<gene>
    <name evidence="1" type="ORF">MADE_000001021375</name>
</gene>
<dbReference type="Gene3D" id="3.40.50.720">
    <property type="entry name" value="NAD(P)-binding Rossmann-like Domain"/>
    <property type="match status" value="1"/>
</dbReference>
<evidence type="ECO:0008006" key="3">
    <source>
        <dbReference type="Google" id="ProtNLM"/>
    </source>
</evidence>
<dbReference type="Proteomes" id="UP000001870">
    <property type="component" value="Chromosome"/>
</dbReference>
<accession>T2DM95</accession>
<evidence type="ECO:0000313" key="1">
    <source>
        <dbReference type="EMBL" id="AGV54014.1"/>
    </source>
</evidence>
<dbReference type="HOGENOM" id="CLU_2010442_0_0_6"/>
<reference evidence="1 2" key="1">
    <citation type="journal article" date="2008" name="ISME J.">
        <title>Comparative genomics of two ecotypes of the marine planktonic copiotroph Alteromonas macleodii suggests alternative lifestyles associated with different kinds of particulate organic matter.</title>
        <authorList>
            <person name="Ivars-Martinez E."/>
            <person name="Martin-Cuadrado A.B."/>
            <person name="D'Auria G."/>
            <person name="Mira A."/>
            <person name="Ferriera S."/>
            <person name="Johnson J."/>
            <person name="Friedman R."/>
            <person name="Rodriguez-Valera F."/>
        </authorList>
    </citation>
    <scope>NUCLEOTIDE SEQUENCE [LARGE SCALE GENOMIC DNA]</scope>
    <source>
        <strain evidence="2">DSM 17117 / CIP 110805 / LMG 28347 / Deep ecotype</strain>
    </source>
</reference>
<evidence type="ECO:0000313" key="2">
    <source>
        <dbReference type="Proteomes" id="UP000001870"/>
    </source>
</evidence>
<dbReference type="AlphaFoldDB" id="T2DM95"/>